<evidence type="ECO:0000313" key="4">
    <source>
        <dbReference type="Proteomes" id="UP000309340"/>
    </source>
</evidence>
<evidence type="ECO:0000256" key="1">
    <source>
        <dbReference type="SAM" id="MobiDB-lite"/>
    </source>
</evidence>
<comment type="caution">
    <text evidence="3">The sequence shown here is derived from an EMBL/GenBank/DDBJ whole genome shotgun (WGS) entry which is preliminary data.</text>
</comment>
<name>A0A4U0WXM7_9PEZI</name>
<dbReference type="OrthoDB" id="9973183at2759"/>
<dbReference type="Gene3D" id="3.10.110.10">
    <property type="entry name" value="Ubiquitin Conjugating Enzyme"/>
    <property type="match status" value="1"/>
</dbReference>
<dbReference type="CDD" id="cd00195">
    <property type="entry name" value="UBCc_UEV"/>
    <property type="match status" value="1"/>
</dbReference>
<dbReference type="EMBL" id="NAJQ01000564">
    <property type="protein sequence ID" value="TKA67548.1"/>
    <property type="molecule type" value="Genomic_DNA"/>
</dbReference>
<sequence>MPGYMSDVSSWPQRFRRLANESRDWSSEGDERWRFQRTTVTQDIQLLPPADSMFAGQQLSVKLSLVPPYPREPPTIRFRTTIPVHPNITNLGEVTAQTWLPAWQPSMGVVDVLEQLITWLDSPDMDNVGNAPALRHYNWDRDEAQVRQQTAERQSTQMQWEDALSIISGQGGTILERRGVENPFTDAAEIVTQPPSPVASSVQDEEDSSRPLINTGTDATPWPDDVEGHVVVRRGSRAWLGVLADNVL</sequence>
<gene>
    <name evidence="3" type="ORF">B0A55_08638</name>
</gene>
<dbReference type="InterPro" id="IPR000608">
    <property type="entry name" value="UBC"/>
</dbReference>
<dbReference type="SMART" id="SM00212">
    <property type="entry name" value="UBCc"/>
    <property type="match status" value="1"/>
</dbReference>
<proteinExistence type="predicted"/>
<evidence type="ECO:0000259" key="2">
    <source>
        <dbReference type="PROSITE" id="PS50127"/>
    </source>
</evidence>
<dbReference type="Proteomes" id="UP000309340">
    <property type="component" value="Unassembled WGS sequence"/>
</dbReference>
<dbReference type="SUPFAM" id="SSF54495">
    <property type="entry name" value="UBC-like"/>
    <property type="match status" value="1"/>
</dbReference>
<protein>
    <recommendedName>
        <fullName evidence="2">UBC core domain-containing protein</fullName>
    </recommendedName>
</protein>
<reference evidence="3 4" key="1">
    <citation type="submission" date="2017-03" db="EMBL/GenBank/DDBJ databases">
        <title>Genomes of endolithic fungi from Antarctica.</title>
        <authorList>
            <person name="Coleine C."/>
            <person name="Masonjones S."/>
            <person name="Stajich J.E."/>
        </authorList>
    </citation>
    <scope>NUCLEOTIDE SEQUENCE [LARGE SCALE GENOMIC DNA]</scope>
    <source>
        <strain evidence="3 4">CCFEE 5184</strain>
    </source>
</reference>
<evidence type="ECO:0000313" key="3">
    <source>
        <dbReference type="EMBL" id="TKA67548.1"/>
    </source>
</evidence>
<dbReference type="AlphaFoldDB" id="A0A4U0WXM7"/>
<dbReference type="PROSITE" id="PS50127">
    <property type="entry name" value="UBC_2"/>
    <property type="match status" value="1"/>
</dbReference>
<dbReference type="InterPro" id="IPR016135">
    <property type="entry name" value="UBQ-conjugating_enzyme/RWD"/>
</dbReference>
<feature type="region of interest" description="Disordered" evidence="1">
    <location>
        <begin position="193"/>
        <end position="225"/>
    </location>
</feature>
<feature type="domain" description="UBC core" evidence="2">
    <location>
        <begin position="13"/>
        <end position="157"/>
    </location>
</feature>
<dbReference type="PANTHER" id="PTHR24068">
    <property type="entry name" value="UBIQUITIN-CONJUGATING ENZYME E2"/>
    <property type="match status" value="1"/>
</dbReference>
<dbReference type="Pfam" id="PF00179">
    <property type="entry name" value="UQ_con"/>
    <property type="match status" value="1"/>
</dbReference>
<organism evidence="3 4">
    <name type="scientific">Friedmanniomyces simplex</name>
    <dbReference type="NCBI Taxonomy" id="329884"/>
    <lineage>
        <taxon>Eukaryota</taxon>
        <taxon>Fungi</taxon>
        <taxon>Dikarya</taxon>
        <taxon>Ascomycota</taxon>
        <taxon>Pezizomycotina</taxon>
        <taxon>Dothideomycetes</taxon>
        <taxon>Dothideomycetidae</taxon>
        <taxon>Mycosphaerellales</taxon>
        <taxon>Teratosphaeriaceae</taxon>
        <taxon>Friedmanniomyces</taxon>
    </lineage>
</organism>
<keyword evidence="4" id="KW-1185">Reference proteome</keyword>
<accession>A0A4U0WXM7</accession>